<dbReference type="EMBL" id="BGZK01000621">
    <property type="protein sequence ID" value="GBP53334.1"/>
    <property type="molecule type" value="Genomic_DNA"/>
</dbReference>
<reference evidence="2 3" key="1">
    <citation type="journal article" date="2019" name="Commun. Biol.">
        <title>The bagworm genome reveals a unique fibroin gene that provides high tensile strength.</title>
        <authorList>
            <person name="Kono N."/>
            <person name="Nakamura H."/>
            <person name="Ohtoshi R."/>
            <person name="Tomita M."/>
            <person name="Numata K."/>
            <person name="Arakawa K."/>
        </authorList>
    </citation>
    <scope>NUCLEOTIDE SEQUENCE [LARGE SCALE GENOMIC DNA]</scope>
</reference>
<evidence type="ECO:0000313" key="3">
    <source>
        <dbReference type="Proteomes" id="UP000299102"/>
    </source>
</evidence>
<dbReference type="Proteomes" id="UP000299102">
    <property type="component" value="Unassembled WGS sequence"/>
</dbReference>
<evidence type="ECO:0000313" key="2">
    <source>
        <dbReference type="EMBL" id="GBP53334.1"/>
    </source>
</evidence>
<feature type="compositionally biased region" description="Basic and acidic residues" evidence="1">
    <location>
        <begin position="44"/>
        <end position="55"/>
    </location>
</feature>
<evidence type="ECO:0000256" key="1">
    <source>
        <dbReference type="SAM" id="MobiDB-lite"/>
    </source>
</evidence>
<organism evidence="2 3">
    <name type="scientific">Eumeta variegata</name>
    <name type="common">Bagworm moth</name>
    <name type="synonym">Eumeta japonica</name>
    <dbReference type="NCBI Taxonomy" id="151549"/>
    <lineage>
        <taxon>Eukaryota</taxon>
        <taxon>Metazoa</taxon>
        <taxon>Ecdysozoa</taxon>
        <taxon>Arthropoda</taxon>
        <taxon>Hexapoda</taxon>
        <taxon>Insecta</taxon>
        <taxon>Pterygota</taxon>
        <taxon>Neoptera</taxon>
        <taxon>Endopterygota</taxon>
        <taxon>Lepidoptera</taxon>
        <taxon>Glossata</taxon>
        <taxon>Ditrysia</taxon>
        <taxon>Tineoidea</taxon>
        <taxon>Psychidae</taxon>
        <taxon>Oiketicinae</taxon>
        <taxon>Eumeta</taxon>
    </lineage>
</organism>
<name>A0A4C1WTA4_EUMVA</name>
<accession>A0A4C1WTA4</accession>
<sequence length="111" mass="12331">MPLSLMALNNGSEQIENPQLENDFCSAHAERRNDSPMVTSSMDESNRERGHDPSTHKLAGVTPKTKKYAMYTRTDQRSGLRRVTNSSKCDIGPRKDAPFKQQPQGGRAAPT</sequence>
<comment type="caution">
    <text evidence="2">The sequence shown here is derived from an EMBL/GenBank/DDBJ whole genome shotgun (WGS) entry which is preliminary data.</text>
</comment>
<protein>
    <submittedName>
        <fullName evidence="2">Uncharacterized protein</fullName>
    </submittedName>
</protein>
<keyword evidence="3" id="KW-1185">Reference proteome</keyword>
<gene>
    <name evidence="2" type="ORF">EVAR_46591_1</name>
</gene>
<dbReference type="AlphaFoldDB" id="A0A4C1WTA4"/>
<feature type="region of interest" description="Disordered" evidence="1">
    <location>
        <begin position="29"/>
        <end position="111"/>
    </location>
</feature>
<proteinExistence type="predicted"/>